<evidence type="ECO:0000313" key="1">
    <source>
        <dbReference type="EMBL" id="DAE31061.1"/>
    </source>
</evidence>
<protein>
    <submittedName>
        <fullName evidence="1">Uncharacterized protein</fullName>
    </submittedName>
</protein>
<sequence>MELTIEQLMQGKATRIKDKEYFTTEAYVTPFIDRVSKMTDNFIINAKPADQISLTKDGEINFDDVIYNRVWIQGVLPDEYAWDNHKRVISMIYALDTRKPLVKFYVGALNMACLNLCVFNPEMLNVSELEPESAINYSFLRNAMSMTDETNLMLKKLSEMEYKKDDIYADLGHWVDNCINSKINMGFGSVKLAESAPIDVYKDLFYDEKSKYYTTDNVVDGFTVYNAFTDLITQDKRDLVNKFEKTLLIKDVMGI</sequence>
<accession>A0A8S5RJ44</accession>
<name>A0A8S5RJ44_9VIRU</name>
<organism evidence="1">
    <name type="scientific">virus sp. ctML55</name>
    <dbReference type="NCBI Taxonomy" id="2827627"/>
    <lineage>
        <taxon>Viruses</taxon>
    </lineage>
</organism>
<proteinExistence type="predicted"/>
<reference evidence="1" key="1">
    <citation type="journal article" date="2021" name="Proc. Natl. Acad. Sci. U.S.A.">
        <title>A Catalog of Tens of Thousands of Viruses from Human Metagenomes Reveals Hidden Associations with Chronic Diseases.</title>
        <authorList>
            <person name="Tisza M.J."/>
            <person name="Buck C.B."/>
        </authorList>
    </citation>
    <scope>NUCLEOTIDE SEQUENCE</scope>
    <source>
        <strain evidence="1">CtML55</strain>
    </source>
</reference>
<dbReference type="EMBL" id="BK059105">
    <property type="protein sequence ID" value="DAE31061.1"/>
    <property type="molecule type" value="Genomic_DNA"/>
</dbReference>